<evidence type="ECO:0000256" key="8">
    <source>
        <dbReference type="ARBA" id="ARBA00068193"/>
    </source>
</evidence>
<feature type="binding site" evidence="9">
    <location>
        <position position="248"/>
    </location>
    <ligand>
        <name>Mg(2+)</name>
        <dbReference type="ChEBI" id="CHEBI:18420"/>
    </ligand>
</feature>
<comment type="cofactor">
    <cofactor evidence="9">
        <name>Mg(2+)</name>
        <dbReference type="ChEBI" id="CHEBI:18420"/>
    </cofactor>
    <text evidence="9">Binds 1 Mg(2+) ion per subunit.</text>
</comment>
<keyword evidence="3 9" id="KW-0479">Metal-binding</keyword>
<evidence type="ECO:0000256" key="6">
    <source>
        <dbReference type="ARBA" id="ARBA00050364"/>
    </source>
</evidence>
<keyword evidence="5 9" id="KW-0413">Isomerase</keyword>
<dbReference type="CDD" id="cd05802">
    <property type="entry name" value="GlmM"/>
    <property type="match status" value="1"/>
</dbReference>
<dbReference type="FunFam" id="3.40.120.10:FF:000002">
    <property type="entry name" value="Phosphoglucosamine mutase"/>
    <property type="match status" value="1"/>
</dbReference>
<evidence type="ECO:0000259" key="15">
    <source>
        <dbReference type="Pfam" id="PF02880"/>
    </source>
</evidence>
<evidence type="ECO:0000259" key="14">
    <source>
        <dbReference type="Pfam" id="PF02879"/>
    </source>
</evidence>
<evidence type="ECO:0000256" key="10">
    <source>
        <dbReference type="RuleBase" id="RU004326"/>
    </source>
</evidence>
<evidence type="ECO:0000256" key="7">
    <source>
        <dbReference type="ARBA" id="ARBA00066330"/>
    </source>
</evidence>
<dbReference type="RefSeq" id="WP_062862119.1">
    <property type="nucleotide sequence ID" value="NZ_CP014869.1"/>
</dbReference>
<dbReference type="SUPFAM" id="SSF55957">
    <property type="entry name" value="Phosphoglucomutase, C-terminal domain"/>
    <property type="match status" value="1"/>
</dbReference>
<comment type="PTM">
    <text evidence="9">Activated by phosphorylation.</text>
</comment>
<feature type="domain" description="Alpha-D-phosphohexomutase C-terminal" evidence="12">
    <location>
        <begin position="377"/>
        <end position="442"/>
    </location>
</feature>
<dbReference type="FunFam" id="3.30.310.50:FF:000001">
    <property type="entry name" value="Phosphoglucosamine mutase"/>
    <property type="match status" value="1"/>
</dbReference>
<dbReference type="Proteomes" id="UP000075950">
    <property type="component" value="Chromosome"/>
</dbReference>
<comment type="function">
    <text evidence="9 11">Catalyzes the conversion of glucosamine-6-phosphate to glucosamine-1-phosphate.</text>
</comment>
<name>A0A142NPB8_BRELN</name>
<feature type="active site" description="Phosphoserine intermediate" evidence="9">
    <location>
        <position position="103"/>
    </location>
</feature>
<dbReference type="KEGG" id="bly:A2T55_13290"/>
<feature type="binding site" description="via phosphate group" evidence="9">
    <location>
        <position position="103"/>
    </location>
    <ligand>
        <name>Mg(2+)</name>
        <dbReference type="ChEBI" id="CHEBI:18420"/>
    </ligand>
</feature>
<dbReference type="EMBL" id="CP014869">
    <property type="protein sequence ID" value="AMT94614.1"/>
    <property type="molecule type" value="Genomic_DNA"/>
</dbReference>
<dbReference type="GO" id="GO:0005829">
    <property type="term" value="C:cytosol"/>
    <property type="evidence" value="ECO:0007669"/>
    <property type="project" value="TreeGrafter"/>
</dbReference>
<dbReference type="Gene3D" id="3.30.310.50">
    <property type="entry name" value="Alpha-D-phosphohexomutase, C-terminal domain"/>
    <property type="match status" value="1"/>
</dbReference>
<dbReference type="InterPro" id="IPR016055">
    <property type="entry name" value="A-D-PHexomutase_a/b/a-I/II/III"/>
</dbReference>
<dbReference type="SUPFAM" id="SSF53738">
    <property type="entry name" value="Phosphoglucomutase, first 3 domains"/>
    <property type="match status" value="3"/>
</dbReference>
<sequence>MSRLFGTDGVRGLANRDITAKLALQLSVAGSRVLARDWKGEKRPFAVVGRDTRVSGEFLSAALSAGIASTGVDVLDAGMLPTPGIAQVVKDTGAAFGVVISASHNPMRDNGIKFFAAGGTKLDDAVEDEILEIFDQDWDRPTGSAVGRISRYPAAADEYTEHLVRCVDAENVRPLSGLKVVVDCAHGAASIVGPAALRQAGAEVIVSAAEPDGFNINDGVGSTHLEPLQRLVVETQSDLGVAFDGDADRCLAVDSLGRVVNGDQVMGILAIGLKELGELRGNTLVTTVMSNLGLTQAMEKYGIKTVQTAVGDRYVLERMIADGYALGGEQSGHVLMLDHGTTGDGVQTALHLMKRMADAKRTLADLAAEIPQLPQALVNVKGVDKNNVDHPQVAAEVAAVEAELADTGRVLLRASGTEPLIRVMVEAATEDAATAQAERLAASVKEHLAL</sequence>
<organism evidence="16 17">
    <name type="scientific">Brevibacterium linens</name>
    <dbReference type="NCBI Taxonomy" id="1703"/>
    <lineage>
        <taxon>Bacteria</taxon>
        <taxon>Bacillati</taxon>
        <taxon>Actinomycetota</taxon>
        <taxon>Actinomycetes</taxon>
        <taxon>Micrococcales</taxon>
        <taxon>Brevibacteriaceae</taxon>
        <taxon>Brevibacterium</taxon>
    </lineage>
</organism>
<dbReference type="PRINTS" id="PR00509">
    <property type="entry name" value="PGMPMM"/>
</dbReference>
<accession>A0A142NPB8</accession>
<evidence type="ECO:0000313" key="17">
    <source>
        <dbReference type="Proteomes" id="UP000075950"/>
    </source>
</evidence>
<dbReference type="GO" id="GO:0004615">
    <property type="term" value="F:phosphomannomutase activity"/>
    <property type="evidence" value="ECO:0007669"/>
    <property type="project" value="TreeGrafter"/>
</dbReference>
<dbReference type="GO" id="GO:0008966">
    <property type="term" value="F:phosphoglucosamine mutase activity"/>
    <property type="evidence" value="ECO:0007669"/>
    <property type="project" value="UniProtKB-UniRule"/>
</dbReference>
<keyword evidence="4 9" id="KW-0460">Magnesium</keyword>
<dbReference type="GO" id="GO:0000287">
    <property type="term" value="F:magnesium ion binding"/>
    <property type="evidence" value="ECO:0007669"/>
    <property type="project" value="UniProtKB-UniRule"/>
</dbReference>
<comment type="similarity">
    <text evidence="1 9 10">Belongs to the phosphohexose mutase family.</text>
</comment>
<dbReference type="InterPro" id="IPR016066">
    <property type="entry name" value="A-D-PHexomutase_CS"/>
</dbReference>
<evidence type="ECO:0000256" key="4">
    <source>
        <dbReference type="ARBA" id="ARBA00022842"/>
    </source>
</evidence>
<dbReference type="AlphaFoldDB" id="A0A142NPB8"/>
<evidence type="ECO:0000256" key="5">
    <source>
        <dbReference type="ARBA" id="ARBA00023235"/>
    </source>
</evidence>
<dbReference type="Gene3D" id="3.40.120.10">
    <property type="entry name" value="Alpha-D-Glucose-1,6-Bisphosphate, subunit A, domain 3"/>
    <property type="match status" value="3"/>
</dbReference>
<feature type="binding site" evidence="9">
    <location>
        <position position="246"/>
    </location>
    <ligand>
        <name>Mg(2+)</name>
        <dbReference type="ChEBI" id="CHEBI:18420"/>
    </ligand>
</feature>
<feature type="domain" description="Alpha-D-phosphohexomutase alpha/beta/alpha" evidence="14">
    <location>
        <begin position="157"/>
        <end position="256"/>
    </location>
</feature>
<keyword evidence="2 9" id="KW-0597">Phosphoprotein</keyword>
<evidence type="ECO:0000256" key="2">
    <source>
        <dbReference type="ARBA" id="ARBA00022553"/>
    </source>
</evidence>
<comment type="catalytic activity">
    <reaction evidence="6 9 11">
        <text>alpha-D-glucosamine 1-phosphate = D-glucosamine 6-phosphate</text>
        <dbReference type="Rhea" id="RHEA:23424"/>
        <dbReference type="ChEBI" id="CHEBI:58516"/>
        <dbReference type="ChEBI" id="CHEBI:58725"/>
        <dbReference type="EC" id="5.4.2.10"/>
    </reaction>
</comment>
<dbReference type="Pfam" id="PF02879">
    <property type="entry name" value="PGM_PMM_II"/>
    <property type="match status" value="1"/>
</dbReference>
<feature type="domain" description="Alpha-D-phosphohexomutase alpha/beta/alpha" evidence="15">
    <location>
        <begin position="261"/>
        <end position="371"/>
    </location>
</feature>
<feature type="modified residue" description="Phosphoserine" evidence="9">
    <location>
        <position position="103"/>
    </location>
</feature>
<dbReference type="InterPro" id="IPR006352">
    <property type="entry name" value="GlmM_bact"/>
</dbReference>
<evidence type="ECO:0000256" key="11">
    <source>
        <dbReference type="RuleBase" id="RU004327"/>
    </source>
</evidence>
<dbReference type="GO" id="GO:0006048">
    <property type="term" value="P:UDP-N-acetylglucosamine biosynthetic process"/>
    <property type="evidence" value="ECO:0007669"/>
    <property type="project" value="TreeGrafter"/>
</dbReference>
<feature type="domain" description="Alpha-D-phosphohexomutase alpha/beta/alpha" evidence="13">
    <location>
        <begin position="3"/>
        <end position="136"/>
    </location>
</feature>
<evidence type="ECO:0000256" key="3">
    <source>
        <dbReference type="ARBA" id="ARBA00022723"/>
    </source>
</evidence>
<evidence type="ECO:0000259" key="12">
    <source>
        <dbReference type="Pfam" id="PF00408"/>
    </source>
</evidence>
<dbReference type="PROSITE" id="PS00710">
    <property type="entry name" value="PGM_PMM"/>
    <property type="match status" value="1"/>
</dbReference>
<dbReference type="InterPro" id="IPR036900">
    <property type="entry name" value="A-D-PHexomutase_C_sf"/>
</dbReference>
<evidence type="ECO:0000256" key="1">
    <source>
        <dbReference type="ARBA" id="ARBA00010231"/>
    </source>
</evidence>
<dbReference type="InterPro" id="IPR005846">
    <property type="entry name" value="A-D-PHexomutase_a/b/a-III"/>
</dbReference>
<dbReference type="PANTHER" id="PTHR42946:SF1">
    <property type="entry name" value="PHOSPHOGLUCOMUTASE (ALPHA-D-GLUCOSE-1,6-BISPHOSPHATE-DEPENDENT)"/>
    <property type="match status" value="1"/>
</dbReference>
<dbReference type="HAMAP" id="MF_01554_B">
    <property type="entry name" value="GlmM_B"/>
    <property type="match status" value="1"/>
</dbReference>
<gene>
    <name evidence="9" type="primary">glmM</name>
    <name evidence="16" type="ORF">A2T55_13290</name>
</gene>
<dbReference type="PANTHER" id="PTHR42946">
    <property type="entry name" value="PHOSPHOHEXOSE MUTASE"/>
    <property type="match status" value="1"/>
</dbReference>
<dbReference type="InterPro" id="IPR005845">
    <property type="entry name" value="A-D-PHexomutase_a/b/a-II"/>
</dbReference>
<dbReference type="Pfam" id="PF00408">
    <property type="entry name" value="PGM_PMM_IV"/>
    <property type="match status" value="1"/>
</dbReference>
<dbReference type="InterPro" id="IPR005843">
    <property type="entry name" value="A-D-PHexomutase_C"/>
</dbReference>
<dbReference type="InterPro" id="IPR050060">
    <property type="entry name" value="Phosphoglucosamine_mutase"/>
</dbReference>
<dbReference type="Pfam" id="PF02880">
    <property type="entry name" value="PGM_PMM_III"/>
    <property type="match status" value="1"/>
</dbReference>
<protein>
    <recommendedName>
        <fullName evidence="8 9">Phosphoglucosamine mutase</fullName>
        <ecNumber evidence="7 9">5.4.2.10</ecNumber>
    </recommendedName>
</protein>
<feature type="binding site" evidence="9">
    <location>
        <position position="244"/>
    </location>
    <ligand>
        <name>Mg(2+)</name>
        <dbReference type="ChEBI" id="CHEBI:18420"/>
    </ligand>
</feature>
<dbReference type="FunFam" id="3.40.120.10:FF:000001">
    <property type="entry name" value="Phosphoglucosamine mutase"/>
    <property type="match status" value="1"/>
</dbReference>
<dbReference type="InterPro" id="IPR005841">
    <property type="entry name" value="Alpha-D-phosphohexomutase_SF"/>
</dbReference>
<dbReference type="GO" id="GO:0009252">
    <property type="term" value="P:peptidoglycan biosynthetic process"/>
    <property type="evidence" value="ECO:0007669"/>
    <property type="project" value="TreeGrafter"/>
</dbReference>
<dbReference type="GO" id="GO:0005975">
    <property type="term" value="P:carbohydrate metabolic process"/>
    <property type="evidence" value="ECO:0007669"/>
    <property type="project" value="InterPro"/>
</dbReference>
<dbReference type="Pfam" id="PF02878">
    <property type="entry name" value="PGM_PMM_I"/>
    <property type="match status" value="1"/>
</dbReference>
<proteinExistence type="inferred from homology"/>
<evidence type="ECO:0000259" key="13">
    <source>
        <dbReference type="Pfam" id="PF02878"/>
    </source>
</evidence>
<reference evidence="17" key="1">
    <citation type="submission" date="2016-03" db="EMBL/GenBank/DDBJ databases">
        <authorList>
            <person name="Ploux O."/>
        </authorList>
    </citation>
    <scope>NUCLEOTIDE SEQUENCE [LARGE SCALE GENOMIC DNA]</scope>
    <source>
        <strain evidence="17">BS258</strain>
    </source>
</reference>
<evidence type="ECO:0000256" key="9">
    <source>
        <dbReference type="HAMAP-Rule" id="MF_01554"/>
    </source>
</evidence>
<dbReference type="EC" id="5.4.2.10" evidence="7 9"/>
<dbReference type="InterPro" id="IPR005844">
    <property type="entry name" value="A-D-PHexomutase_a/b/a-I"/>
</dbReference>
<evidence type="ECO:0000313" key="16">
    <source>
        <dbReference type="EMBL" id="AMT94614.1"/>
    </source>
</evidence>
<dbReference type="NCBIfam" id="TIGR01455">
    <property type="entry name" value="glmM"/>
    <property type="match status" value="1"/>
</dbReference>